<keyword evidence="3" id="KW-1185">Reference proteome</keyword>
<dbReference type="Proteomes" id="UP001241748">
    <property type="component" value="Unassembled WGS sequence"/>
</dbReference>
<reference evidence="2 3" key="1">
    <citation type="submission" date="2024-05" db="EMBL/GenBank/DDBJ databases">
        <authorList>
            <person name="Venkateswaran K."/>
        </authorList>
    </citation>
    <scope>NUCLEOTIDE SEQUENCE [LARGE SCALE GENOMIC DNA]</scope>
    <source>
        <strain evidence="2 3">179-C4-2-HS</strain>
    </source>
</reference>
<evidence type="ECO:0000313" key="2">
    <source>
        <dbReference type="EMBL" id="MFB3166469.1"/>
    </source>
</evidence>
<accession>A0ABV4YNN7</accession>
<proteinExistence type="predicted"/>
<dbReference type="RefSeq" id="WP_306073820.1">
    <property type="nucleotide sequence ID" value="NZ_JAROBZ020000001.1"/>
</dbReference>
<evidence type="ECO:0000313" key="3">
    <source>
        <dbReference type="Proteomes" id="UP001241748"/>
    </source>
</evidence>
<protein>
    <submittedName>
        <fullName evidence="2">Uncharacterized protein</fullName>
    </submittedName>
</protein>
<dbReference type="EMBL" id="JAROBZ020000001">
    <property type="protein sequence ID" value="MFB3166469.1"/>
    <property type="molecule type" value="Genomic_DNA"/>
</dbReference>
<sequence length="48" mass="5509">MSYNQKKDVEKMPANQVDQEETVSNSEKSPEFDVFGTALNDLHSPFEF</sequence>
<feature type="compositionally biased region" description="Basic and acidic residues" evidence="1">
    <location>
        <begin position="1"/>
        <end position="11"/>
    </location>
</feature>
<comment type="caution">
    <text evidence="2">The sequence shown here is derived from an EMBL/GenBank/DDBJ whole genome shotgun (WGS) entry which is preliminary data.</text>
</comment>
<feature type="region of interest" description="Disordered" evidence="1">
    <location>
        <begin position="1"/>
        <end position="32"/>
    </location>
</feature>
<organism evidence="2 3">
    <name type="scientific">Neobacillus driksii</name>
    <dbReference type="NCBI Taxonomy" id="3035913"/>
    <lineage>
        <taxon>Bacteria</taxon>
        <taxon>Bacillati</taxon>
        <taxon>Bacillota</taxon>
        <taxon>Bacilli</taxon>
        <taxon>Bacillales</taxon>
        <taxon>Bacillaceae</taxon>
        <taxon>Neobacillus</taxon>
    </lineage>
</organism>
<name>A0ABV4YNN7_9BACI</name>
<evidence type="ECO:0000256" key="1">
    <source>
        <dbReference type="SAM" id="MobiDB-lite"/>
    </source>
</evidence>
<gene>
    <name evidence="2" type="ORF">P5G62_004820</name>
</gene>